<reference evidence="2" key="1">
    <citation type="journal article" date="2019" name="Int. J. Syst. Evol. Microbiol.">
        <title>The Global Catalogue of Microorganisms (GCM) 10K type strain sequencing project: providing services to taxonomists for standard genome sequencing and annotation.</title>
        <authorList>
            <consortium name="The Broad Institute Genomics Platform"/>
            <consortium name="The Broad Institute Genome Sequencing Center for Infectious Disease"/>
            <person name="Wu L."/>
            <person name="Ma J."/>
        </authorList>
    </citation>
    <scope>NUCLEOTIDE SEQUENCE [LARGE SCALE GENOMIC DNA]</scope>
    <source>
        <strain evidence="2">CECT 7184</strain>
    </source>
</reference>
<name>A0ABW0YMG4_9BACI</name>
<sequence>MHNQIKPMLAEIKTFSELKENGFSCLTHFDKEDNKAHEGSCCWIWTNGSLRIIVEDKKDGRCEIVGEFTENTLQRMIKSQWVEADRHRKTDEKEITEENKGCEKKEVTFFLGGSYNLSVEVEVTPFDDEKVAIDLAKVMLASDLGISIDLICEALNISSYDQKWVKVKTIA</sequence>
<comment type="caution">
    <text evidence="1">The sequence shown here is derived from an EMBL/GenBank/DDBJ whole genome shotgun (WGS) entry which is preliminary data.</text>
</comment>
<dbReference type="RefSeq" id="WP_385939429.1">
    <property type="nucleotide sequence ID" value="NZ_JBHSOZ010000003.1"/>
</dbReference>
<gene>
    <name evidence="1" type="ORF">ACFPU1_06000</name>
</gene>
<protein>
    <submittedName>
        <fullName evidence="1">Uncharacterized protein</fullName>
    </submittedName>
</protein>
<accession>A0ABW0YMG4</accession>
<organism evidence="1 2">
    <name type="scientific">Thalassorhabdus alkalitolerans</name>
    <dbReference type="NCBI Taxonomy" id="2282697"/>
    <lineage>
        <taxon>Bacteria</taxon>
        <taxon>Bacillati</taxon>
        <taxon>Bacillota</taxon>
        <taxon>Bacilli</taxon>
        <taxon>Bacillales</taxon>
        <taxon>Bacillaceae</taxon>
        <taxon>Thalassorhabdus</taxon>
    </lineage>
</organism>
<keyword evidence="2" id="KW-1185">Reference proteome</keyword>
<dbReference type="Proteomes" id="UP001596142">
    <property type="component" value="Unassembled WGS sequence"/>
</dbReference>
<proteinExistence type="predicted"/>
<evidence type="ECO:0000313" key="2">
    <source>
        <dbReference type="Proteomes" id="UP001596142"/>
    </source>
</evidence>
<evidence type="ECO:0000313" key="1">
    <source>
        <dbReference type="EMBL" id="MFC5712328.1"/>
    </source>
</evidence>
<dbReference type="EMBL" id="JBHSOZ010000003">
    <property type="protein sequence ID" value="MFC5712328.1"/>
    <property type="molecule type" value="Genomic_DNA"/>
</dbReference>